<evidence type="ECO:0000256" key="1">
    <source>
        <dbReference type="ARBA" id="ARBA00007825"/>
    </source>
</evidence>
<dbReference type="InterPro" id="IPR050770">
    <property type="entry name" value="Intradiol_RC_Dioxygenase"/>
</dbReference>
<evidence type="ECO:0000256" key="3">
    <source>
        <dbReference type="ARBA" id="ARBA00023002"/>
    </source>
</evidence>
<name>A0ABD6QHX0_MYCFO</name>
<feature type="domain" description="Intradiol ring-cleavage dioxygenases" evidence="4">
    <location>
        <begin position="35"/>
        <end position="106"/>
    </location>
</feature>
<dbReference type="RefSeq" id="WP_076206528.1">
    <property type="nucleotide sequence ID" value="NZ_MBER01000116.1"/>
</dbReference>
<organism evidence="5 6">
    <name type="scientific">Mycolicibacterium fortuitum</name>
    <name type="common">Mycobacterium fortuitum</name>
    <dbReference type="NCBI Taxonomy" id="1766"/>
    <lineage>
        <taxon>Bacteria</taxon>
        <taxon>Bacillati</taxon>
        <taxon>Actinomycetota</taxon>
        <taxon>Actinomycetes</taxon>
        <taxon>Mycobacteriales</taxon>
        <taxon>Mycobacteriaceae</taxon>
        <taxon>Mycolicibacterium</taxon>
    </lineage>
</organism>
<dbReference type="PANTHER" id="PTHR33711:SF9">
    <property type="entry name" value="PROTOCATECHUATE 3,4-DIOXYGENASE ALPHA CHAIN"/>
    <property type="match status" value="1"/>
</dbReference>
<dbReference type="EMBL" id="MBER01000116">
    <property type="protein sequence ID" value="OMC39549.1"/>
    <property type="molecule type" value="Genomic_DNA"/>
</dbReference>
<dbReference type="NCBIfam" id="TIGR02423">
    <property type="entry name" value="protocat_alph"/>
    <property type="match status" value="1"/>
</dbReference>
<dbReference type="InterPro" id="IPR000627">
    <property type="entry name" value="Intradiol_dOase_C"/>
</dbReference>
<reference evidence="5 6" key="1">
    <citation type="submission" date="2016-07" db="EMBL/GenBank/DDBJ databases">
        <authorList>
            <person name="Sutton G."/>
            <person name="Brinkac L."/>
            <person name="Sanka R."/>
            <person name="Adams M."/>
            <person name="Lau E."/>
            <person name="Kumar A."/>
            <person name="Macaden R."/>
        </authorList>
    </citation>
    <scope>NUCLEOTIDE SEQUENCE [LARGE SCALE GENOMIC DNA]</scope>
    <source>
        <strain evidence="5 6">GA-0871</strain>
    </source>
</reference>
<keyword evidence="3" id="KW-0560">Oxidoreductase</keyword>
<protein>
    <submittedName>
        <fullName evidence="5">Protocatechuate 3,4-dioxygenase subunit alpha</fullName>
    </submittedName>
</protein>
<evidence type="ECO:0000256" key="2">
    <source>
        <dbReference type="ARBA" id="ARBA00022964"/>
    </source>
</evidence>
<sequence length="185" mass="20313">MTEHLPTPGQTVGPFFHYALPYPGDHMLVSERARDAIQLHGSVYDGQGQPVADALIELWQPDSTGRVAQRAGSLRRDGWTFTGWGRAATNAAGGYSFTTVTPGAVAPNSPAYFGLTVFARGLLHRLFTRAYLPVSEATFDSLLPELDPERRRTLICSADATGYRFDIHLQGERETTFLRYGAGRP</sequence>
<dbReference type="Gene3D" id="2.60.130.10">
    <property type="entry name" value="Aromatic compound dioxygenase"/>
    <property type="match status" value="1"/>
</dbReference>
<comment type="similarity">
    <text evidence="1">Belongs to the intradiol ring-cleavage dioxygenase family.</text>
</comment>
<dbReference type="GO" id="GO:0051213">
    <property type="term" value="F:dioxygenase activity"/>
    <property type="evidence" value="ECO:0007669"/>
    <property type="project" value="UniProtKB-KW"/>
</dbReference>
<accession>A0ABD6QHX0</accession>
<evidence type="ECO:0000313" key="5">
    <source>
        <dbReference type="EMBL" id="OMC39549.1"/>
    </source>
</evidence>
<dbReference type="Pfam" id="PF00775">
    <property type="entry name" value="Dioxygenase_C"/>
    <property type="match status" value="1"/>
</dbReference>
<dbReference type="SUPFAM" id="SSF49482">
    <property type="entry name" value="Aromatic compound dioxygenase"/>
    <property type="match status" value="1"/>
</dbReference>
<comment type="caution">
    <text evidence="5">The sequence shown here is derived from an EMBL/GenBank/DDBJ whole genome shotgun (WGS) entry which is preliminary data.</text>
</comment>
<dbReference type="AlphaFoldDB" id="A0ABD6QHX0"/>
<evidence type="ECO:0000313" key="6">
    <source>
        <dbReference type="Proteomes" id="UP000187001"/>
    </source>
</evidence>
<proteinExistence type="inferred from homology"/>
<evidence type="ECO:0000259" key="4">
    <source>
        <dbReference type="Pfam" id="PF00775"/>
    </source>
</evidence>
<dbReference type="Proteomes" id="UP000187001">
    <property type="component" value="Unassembled WGS sequence"/>
</dbReference>
<dbReference type="InterPro" id="IPR015889">
    <property type="entry name" value="Intradiol_dOase_core"/>
</dbReference>
<dbReference type="PANTHER" id="PTHR33711">
    <property type="entry name" value="DIOXYGENASE, PUTATIVE (AFU_ORTHOLOGUE AFUA_2G02910)-RELATED"/>
    <property type="match status" value="1"/>
</dbReference>
<gene>
    <name evidence="5" type="ORF">A5742_04845</name>
</gene>
<keyword evidence="2" id="KW-0223">Dioxygenase</keyword>
<dbReference type="InterPro" id="IPR012786">
    <property type="entry name" value="Protocat_dOase_a"/>
</dbReference>